<accession>A0ABU9HBZ0</accession>
<evidence type="ECO:0000313" key="4">
    <source>
        <dbReference type="Proteomes" id="UP001366060"/>
    </source>
</evidence>
<comment type="caution">
    <text evidence="3">The sequence shown here is derived from an EMBL/GenBank/DDBJ whole genome shotgun (WGS) entry which is preliminary data.</text>
</comment>
<feature type="compositionally biased region" description="Low complexity" evidence="1">
    <location>
        <begin position="260"/>
        <end position="272"/>
    </location>
</feature>
<evidence type="ECO:0000313" key="3">
    <source>
        <dbReference type="EMBL" id="MEL0659402.1"/>
    </source>
</evidence>
<feature type="chain" id="PRO_5046709821" evidence="2">
    <location>
        <begin position="24"/>
        <end position="314"/>
    </location>
</feature>
<dbReference type="RefSeq" id="WP_341627960.1">
    <property type="nucleotide sequence ID" value="NZ_JBAKBA010000019.1"/>
</dbReference>
<protein>
    <submittedName>
        <fullName evidence="3">Uncharacterized protein</fullName>
    </submittedName>
</protein>
<keyword evidence="2" id="KW-0732">Signal</keyword>
<name>A0ABU9HBZ0_9GAMM</name>
<feature type="compositionally biased region" description="Basic and acidic residues" evidence="1">
    <location>
        <begin position="250"/>
        <end position="259"/>
    </location>
</feature>
<sequence length="314" mass="35178">MNKTMAYKVILLAMLCLSINVSATNAKVDSREYKILLNPSLFTGDESVRISKISDYWKVLKSLIEKGALKSEASGYLSLDKSRTVSFYDVQGSCDLLNAGYSFRERVENGKRKVTLKFRSADQLLASAQDLRGTKSKAKSKFEEDVAVPFISTYSSSTTQKIGNSKNLNKMNDPIGLYPGLKNKHFDENLAIEKVSDLTINEYVYKSANIDIVNIAGVMDTEFSLSLWYNESVSTTQAIVVEISFKSDNEHEKLNKNDSRNISNNSSSNSSNEANHAKELFMVMQENPLLAKWNSTDSLSKTATVYQYDSRFCN</sequence>
<feature type="region of interest" description="Disordered" evidence="1">
    <location>
        <begin position="250"/>
        <end position="272"/>
    </location>
</feature>
<evidence type="ECO:0000256" key="1">
    <source>
        <dbReference type="SAM" id="MobiDB-lite"/>
    </source>
</evidence>
<gene>
    <name evidence="3" type="ORF">V6255_09655</name>
</gene>
<keyword evidence="4" id="KW-1185">Reference proteome</keyword>
<dbReference type="EMBL" id="JBAKBA010000019">
    <property type="protein sequence ID" value="MEL0659402.1"/>
    <property type="molecule type" value="Genomic_DNA"/>
</dbReference>
<dbReference type="Proteomes" id="UP001366060">
    <property type="component" value="Unassembled WGS sequence"/>
</dbReference>
<organism evidence="3 4">
    <name type="scientific">Psychromonas arctica</name>
    <dbReference type="NCBI Taxonomy" id="168275"/>
    <lineage>
        <taxon>Bacteria</taxon>
        <taxon>Pseudomonadati</taxon>
        <taxon>Pseudomonadota</taxon>
        <taxon>Gammaproteobacteria</taxon>
        <taxon>Alteromonadales</taxon>
        <taxon>Psychromonadaceae</taxon>
        <taxon>Psychromonas</taxon>
    </lineage>
</organism>
<reference evidence="3 4" key="1">
    <citation type="submission" date="2024-02" db="EMBL/GenBank/DDBJ databases">
        <title>Bacteria isolated from the canopy kelp, Nereocystis luetkeana.</title>
        <authorList>
            <person name="Pfister C.A."/>
            <person name="Younker I.T."/>
            <person name="Light S.H."/>
        </authorList>
    </citation>
    <scope>NUCLEOTIDE SEQUENCE [LARGE SCALE GENOMIC DNA]</scope>
    <source>
        <strain evidence="3 4">TI.2.07</strain>
    </source>
</reference>
<evidence type="ECO:0000256" key="2">
    <source>
        <dbReference type="SAM" id="SignalP"/>
    </source>
</evidence>
<proteinExistence type="predicted"/>
<feature type="signal peptide" evidence="2">
    <location>
        <begin position="1"/>
        <end position="23"/>
    </location>
</feature>